<dbReference type="AlphaFoldDB" id="A0A1S3B6W6"/>
<dbReference type="Gramene" id="MELO3C009330.2.1">
    <property type="protein sequence ID" value="MELO3C009330.2.1"/>
    <property type="gene ID" value="MELO3C009330.2"/>
</dbReference>
<dbReference type="Proteomes" id="UP001652600">
    <property type="component" value="Chromosome 4"/>
</dbReference>
<reference evidence="3" key="1">
    <citation type="submission" date="2025-08" db="UniProtKB">
        <authorList>
            <consortium name="RefSeq"/>
        </authorList>
    </citation>
    <scope>IDENTIFICATION</scope>
    <source>
        <tissue evidence="3">Stem</tissue>
    </source>
</reference>
<dbReference type="InParanoid" id="A0A1S3B6W6"/>
<feature type="compositionally biased region" description="Polar residues" evidence="1">
    <location>
        <begin position="75"/>
        <end position="84"/>
    </location>
</feature>
<gene>
    <name evidence="3" type="primary">LOC103486470</name>
</gene>
<feature type="compositionally biased region" description="Acidic residues" evidence="1">
    <location>
        <begin position="173"/>
        <end position="182"/>
    </location>
</feature>
<evidence type="ECO:0000313" key="2">
    <source>
        <dbReference type="Proteomes" id="UP001652600"/>
    </source>
</evidence>
<feature type="region of interest" description="Disordered" evidence="1">
    <location>
        <begin position="160"/>
        <end position="201"/>
    </location>
</feature>
<dbReference type="KEGG" id="cmo:103486470"/>
<name>A0A1S3B6W6_CUCME</name>
<dbReference type="GeneID" id="103486470"/>
<accession>A0A1S3B6W6</accession>
<evidence type="ECO:0000313" key="3">
    <source>
        <dbReference type="RefSeq" id="XP_008442668.2"/>
    </source>
</evidence>
<dbReference type="eggNOG" id="ENOG502RZGW">
    <property type="taxonomic scope" value="Eukaryota"/>
</dbReference>
<feature type="region of interest" description="Disordered" evidence="1">
    <location>
        <begin position="66"/>
        <end position="107"/>
    </location>
</feature>
<evidence type="ECO:0000256" key="1">
    <source>
        <dbReference type="SAM" id="MobiDB-lite"/>
    </source>
</evidence>
<dbReference type="RefSeq" id="XP_008442668.2">
    <property type="nucleotide sequence ID" value="XM_008444446.3"/>
</dbReference>
<organism evidence="2 3">
    <name type="scientific">Cucumis melo</name>
    <name type="common">Muskmelon</name>
    <dbReference type="NCBI Taxonomy" id="3656"/>
    <lineage>
        <taxon>Eukaryota</taxon>
        <taxon>Viridiplantae</taxon>
        <taxon>Streptophyta</taxon>
        <taxon>Embryophyta</taxon>
        <taxon>Tracheophyta</taxon>
        <taxon>Spermatophyta</taxon>
        <taxon>Magnoliopsida</taxon>
        <taxon>eudicotyledons</taxon>
        <taxon>Gunneridae</taxon>
        <taxon>Pentapetalae</taxon>
        <taxon>rosids</taxon>
        <taxon>fabids</taxon>
        <taxon>Cucurbitales</taxon>
        <taxon>Cucurbitaceae</taxon>
        <taxon>Benincaseae</taxon>
        <taxon>Cucumis</taxon>
    </lineage>
</organism>
<feature type="compositionally biased region" description="Basic and acidic residues" evidence="1">
    <location>
        <begin position="188"/>
        <end position="201"/>
    </location>
</feature>
<sequence length="250" mass="28276">MAMNTNNTLCLVSAMDRLWYHQIILCSDPFTSHFPNFLNSTSSFPFTNFVPSSPLSPLMDQTIDLVPSSSSSSSDNISLVSQEDYNNEEDKDKQDAKRESSEDQSLNNLKFSVGRKLNKSTSCKSLGELELEEVKGFMDLGFEFKRESLSPQMVKLVPGLQRLRTQTNKQNLEEDDDGDGDGNGDGNGNDHQENDDDKKREIARPYLSEAWIIRRPNSPLLNLRMPKVSSTSDMKKHLRSWAKTVAFEIQ</sequence>
<dbReference type="PANTHER" id="PTHR33785:SF2">
    <property type="entry name" value="DUF1685 DOMAIN-CONTAINING PROTEIN"/>
    <property type="match status" value="1"/>
</dbReference>
<feature type="compositionally biased region" description="Basic and acidic residues" evidence="1">
    <location>
        <begin position="88"/>
        <end position="101"/>
    </location>
</feature>
<dbReference type="PANTHER" id="PTHR33785">
    <property type="entry name" value="OS06G0550800 PROTEIN"/>
    <property type="match status" value="1"/>
</dbReference>
<protein>
    <submittedName>
        <fullName evidence="3">Uncharacterized protein LOC103486470</fullName>
    </submittedName>
</protein>
<proteinExistence type="predicted"/>
<keyword evidence="2" id="KW-1185">Reference proteome</keyword>